<dbReference type="Proteomes" id="UP000002320">
    <property type="component" value="Unassembled WGS sequence"/>
</dbReference>
<dbReference type="InParanoid" id="B0XK82"/>
<accession>B0XK82</accession>
<dbReference type="PANTHER" id="PTHR21531">
    <property type="entry name" value="LOW-TEMPERATURE VIABILITY PROTEIN LTV1-RELATED"/>
    <property type="match status" value="1"/>
</dbReference>
<proteinExistence type="inferred from homology"/>
<dbReference type="EnsemblMetazoa" id="CPIJ019777-RA">
    <property type="protein sequence ID" value="CPIJ019777-PA"/>
    <property type="gene ID" value="CPIJ019777"/>
</dbReference>
<dbReference type="VEuPathDB" id="VectorBase:CPIJ019777"/>
<name>B0XK82_CULQU</name>
<reference evidence="5" key="2">
    <citation type="submission" date="2021-02" db="UniProtKB">
        <authorList>
            <consortium name="EnsemblMetazoa"/>
        </authorList>
    </citation>
    <scope>IDENTIFICATION</scope>
    <source>
        <strain evidence="5">JHB</strain>
    </source>
</reference>
<dbReference type="KEGG" id="cqu:CpipJ_CPIJ019777"/>
<evidence type="ECO:0000313" key="6">
    <source>
        <dbReference type="Proteomes" id="UP000002320"/>
    </source>
</evidence>
<feature type="region of interest" description="Disordered" evidence="3">
    <location>
        <begin position="308"/>
        <end position="340"/>
    </location>
</feature>
<protein>
    <recommendedName>
        <fullName evidence="2">Protein LTV1 homolog</fullName>
    </recommendedName>
</protein>
<gene>
    <name evidence="5" type="primary">6054080</name>
    <name evidence="4" type="ORF">CpipJ_CPIJ019777</name>
</gene>
<dbReference type="AlphaFoldDB" id="B0XK82"/>
<evidence type="ECO:0000256" key="2">
    <source>
        <dbReference type="ARBA" id="ARBA00021561"/>
    </source>
</evidence>
<dbReference type="GO" id="GO:0005829">
    <property type="term" value="C:cytosol"/>
    <property type="evidence" value="ECO:0007669"/>
    <property type="project" value="TreeGrafter"/>
</dbReference>
<dbReference type="Pfam" id="PF04180">
    <property type="entry name" value="LTV"/>
    <property type="match status" value="2"/>
</dbReference>
<dbReference type="STRING" id="7176.B0XK82"/>
<dbReference type="GO" id="GO:0000056">
    <property type="term" value="P:ribosomal small subunit export from nucleus"/>
    <property type="evidence" value="ECO:0007669"/>
    <property type="project" value="TreeGrafter"/>
</dbReference>
<feature type="compositionally biased region" description="Basic and acidic residues" evidence="3">
    <location>
        <begin position="150"/>
        <end position="161"/>
    </location>
</feature>
<comment type="similarity">
    <text evidence="1">Belongs to the LTV1 family.</text>
</comment>
<dbReference type="HOGENOM" id="CLU_816989_0_0_1"/>
<evidence type="ECO:0000313" key="4">
    <source>
        <dbReference type="EMBL" id="EDS31415.1"/>
    </source>
</evidence>
<sequence>MPENDPRASSQAYTSAGKVELEKRKQEQAKFGVYFDEDYNYLQHLESERNEVYWEPVQPAKTAGRRRPLAFDQEETKSCFTEYSMSSSVIWRNELCTKWRSINPKTGLPMNVLGATVRVKSPGPNGRSKKLLKEYRVERRIERKVNTLTVKDEEKQKEKRQLNSRVNAGNDPRASSQAYTSAGKVELEKRKQEQAKFGVYFDEDYNYLQHLESERNEVYWEPVQPAKTAGRRRPLAFDQEETKSCFTEYSMSSSVIWRNELCTKWRSINPKTGLPMNVLGATVRVKSPGPNGRCNGSVISTLSVLSIRPKDESPEEQETAEGVPRGAANRAQGQHAHGQG</sequence>
<keyword evidence="6" id="KW-1185">Reference proteome</keyword>
<dbReference type="GO" id="GO:0042274">
    <property type="term" value="P:ribosomal small subunit biogenesis"/>
    <property type="evidence" value="ECO:0007669"/>
    <property type="project" value="InterPro"/>
</dbReference>
<dbReference type="PANTHER" id="PTHR21531:SF0">
    <property type="entry name" value="PROTEIN LTV1 HOMOLOG"/>
    <property type="match status" value="1"/>
</dbReference>
<evidence type="ECO:0000313" key="5">
    <source>
        <dbReference type="EnsemblMetazoa" id="CPIJ019777-PA"/>
    </source>
</evidence>
<dbReference type="InterPro" id="IPR007307">
    <property type="entry name" value="Ltv1"/>
</dbReference>
<feature type="compositionally biased region" description="Polar residues" evidence="3">
    <location>
        <begin position="163"/>
        <end position="180"/>
    </location>
</feature>
<organism>
    <name type="scientific">Culex quinquefasciatus</name>
    <name type="common">Southern house mosquito</name>
    <name type="synonym">Culex pungens</name>
    <dbReference type="NCBI Taxonomy" id="7176"/>
    <lineage>
        <taxon>Eukaryota</taxon>
        <taxon>Metazoa</taxon>
        <taxon>Ecdysozoa</taxon>
        <taxon>Arthropoda</taxon>
        <taxon>Hexapoda</taxon>
        <taxon>Insecta</taxon>
        <taxon>Pterygota</taxon>
        <taxon>Neoptera</taxon>
        <taxon>Endopterygota</taxon>
        <taxon>Diptera</taxon>
        <taxon>Nematocera</taxon>
        <taxon>Culicoidea</taxon>
        <taxon>Culicidae</taxon>
        <taxon>Culicinae</taxon>
        <taxon>Culicini</taxon>
        <taxon>Culex</taxon>
        <taxon>Culex</taxon>
    </lineage>
</organism>
<evidence type="ECO:0000256" key="3">
    <source>
        <dbReference type="SAM" id="MobiDB-lite"/>
    </source>
</evidence>
<evidence type="ECO:0000256" key="1">
    <source>
        <dbReference type="ARBA" id="ARBA00009078"/>
    </source>
</evidence>
<dbReference type="EMBL" id="DS233741">
    <property type="protein sequence ID" value="EDS31415.1"/>
    <property type="molecule type" value="Genomic_DNA"/>
</dbReference>
<dbReference type="VEuPathDB" id="VectorBase:CQUJHB002003"/>
<dbReference type="GO" id="GO:0005634">
    <property type="term" value="C:nucleus"/>
    <property type="evidence" value="ECO:0007669"/>
    <property type="project" value="TreeGrafter"/>
</dbReference>
<feature type="region of interest" description="Disordered" evidence="3">
    <location>
        <begin position="150"/>
        <end position="185"/>
    </location>
</feature>
<dbReference type="OrthoDB" id="5852896at2759"/>
<dbReference type="GO" id="GO:0030688">
    <property type="term" value="C:preribosome, small subunit precursor"/>
    <property type="evidence" value="ECO:0007669"/>
    <property type="project" value="TreeGrafter"/>
</dbReference>
<reference evidence="4" key="1">
    <citation type="submission" date="2007-03" db="EMBL/GenBank/DDBJ databases">
        <title>Annotation of Culex pipiens quinquefasciatus.</title>
        <authorList>
            <consortium name="The Broad Institute Genome Sequencing Platform"/>
            <person name="Atkinson P.W."/>
            <person name="Hemingway J."/>
            <person name="Christensen B.M."/>
            <person name="Higgs S."/>
            <person name="Kodira C."/>
            <person name="Hannick L."/>
            <person name="Megy K."/>
            <person name="O'Leary S."/>
            <person name="Pearson M."/>
            <person name="Haas B.J."/>
            <person name="Mauceli E."/>
            <person name="Wortman J.R."/>
            <person name="Lee N.H."/>
            <person name="Guigo R."/>
            <person name="Stanke M."/>
            <person name="Alvarado L."/>
            <person name="Amedeo P."/>
            <person name="Antoine C.H."/>
            <person name="Arensburger P."/>
            <person name="Bidwell S.L."/>
            <person name="Crawford M."/>
            <person name="Camaro F."/>
            <person name="Devon K."/>
            <person name="Engels R."/>
            <person name="Hammond M."/>
            <person name="Howarth C."/>
            <person name="Koehrsen M."/>
            <person name="Lawson D."/>
            <person name="Montgomery P."/>
            <person name="Nene V."/>
            <person name="Nusbaum C."/>
            <person name="Puiu D."/>
            <person name="Romero-Severson J."/>
            <person name="Severson D.W."/>
            <person name="Shumway M."/>
            <person name="Sisk P."/>
            <person name="Stolte C."/>
            <person name="Zeng Q."/>
            <person name="Eisenstadt E."/>
            <person name="Fraser-Liggett C."/>
            <person name="Strausberg R."/>
            <person name="Galagan J."/>
            <person name="Birren B."/>
            <person name="Collins F.H."/>
        </authorList>
    </citation>
    <scope>NUCLEOTIDE SEQUENCE [LARGE SCALE GENOMIC DNA]</scope>
    <source>
        <strain evidence="4">JHB</strain>
    </source>
</reference>